<proteinExistence type="predicted"/>
<accession>A0ABD3IDF9</accession>
<keyword evidence="2" id="KW-1185">Reference proteome</keyword>
<comment type="caution">
    <text evidence="1">The sequence shown here is derived from an EMBL/GenBank/DDBJ whole genome shotgun (WGS) entry which is preliminary data.</text>
</comment>
<dbReference type="AlphaFoldDB" id="A0ABD3IDF9"/>
<name>A0ABD3IDF9_9MARC</name>
<gene>
    <name evidence="1" type="ORF">R1sor_018324</name>
</gene>
<evidence type="ECO:0000313" key="2">
    <source>
        <dbReference type="Proteomes" id="UP001633002"/>
    </source>
</evidence>
<organism evidence="1 2">
    <name type="scientific">Riccia sorocarpa</name>
    <dbReference type="NCBI Taxonomy" id="122646"/>
    <lineage>
        <taxon>Eukaryota</taxon>
        <taxon>Viridiplantae</taxon>
        <taxon>Streptophyta</taxon>
        <taxon>Embryophyta</taxon>
        <taxon>Marchantiophyta</taxon>
        <taxon>Marchantiopsida</taxon>
        <taxon>Marchantiidae</taxon>
        <taxon>Marchantiales</taxon>
        <taxon>Ricciaceae</taxon>
        <taxon>Riccia</taxon>
    </lineage>
</organism>
<reference evidence="1 2" key="1">
    <citation type="submission" date="2024-09" db="EMBL/GenBank/DDBJ databases">
        <title>Chromosome-scale assembly of Riccia sorocarpa.</title>
        <authorList>
            <person name="Paukszto L."/>
        </authorList>
    </citation>
    <scope>NUCLEOTIDE SEQUENCE [LARGE SCALE GENOMIC DNA]</scope>
    <source>
        <strain evidence="1">LP-2024</strain>
        <tissue evidence="1">Aerial parts of the thallus</tissue>
    </source>
</reference>
<protein>
    <submittedName>
        <fullName evidence="1">Uncharacterized protein</fullName>
    </submittedName>
</protein>
<dbReference type="Proteomes" id="UP001633002">
    <property type="component" value="Unassembled WGS sequence"/>
</dbReference>
<sequence length="107" mass="12489">MYYIAFITSAVPIVIQKGRAYTAFIEHVDGFDSDQQAPKFNLVCHPPDELRQLFMRRAEPPLRPPLYAQVSVRLNESRIQMISSSFCYAIALRECYCKLLRNCELQW</sequence>
<dbReference type="EMBL" id="JBJQOH010000001">
    <property type="protein sequence ID" value="KAL3700302.1"/>
    <property type="molecule type" value="Genomic_DNA"/>
</dbReference>
<evidence type="ECO:0000313" key="1">
    <source>
        <dbReference type="EMBL" id="KAL3700302.1"/>
    </source>
</evidence>